<dbReference type="Gene3D" id="2.170.150.40">
    <property type="entry name" value="Domain of unknown function (DUF427)"/>
    <property type="match status" value="1"/>
</dbReference>
<name>A0A7J0CAH6_9ACTN</name>
<evidence type="ECO:0000313" key="5">
    <source>
        <dbReference type="Proteomes" id="UP000530403"/>
    </source>
</evidence>
<dbReference type="PANTHER" id="PTHR34310:SF8">
    <property type="entry name" value="CONSERVED PROTEIN"/>
    <property type="match status" value="1"/>
</dbReference>
<sequence>MTSTRGHRITVEPGTEHVRAVRDGLVLAESRRPLVLRETGCPVRYYLPPEDVRTDLLTPSDSRTHCPFKGDASYWSRPGAADLVWAYPQPRAGVAAIKDHFCFHDTEVVAGDAAGQVTH</sequence>
<reference evidence="3 5" key="2">
    <citation type="submission" date="2020-07" db="EMBL/GenBank/DDBJ databases">
        <title>Sequencing the genomes of 1000 actinobacteria strains.</title>
        <authorList>
            <person name="Klenk H.-P."/>
        </authorList>
    </citation>
    <scope>NUCLEOTIDE SEQUENCE [LARGE SCALE GENOMIC DNA]</scope>
    <source>
        <strain evidence="3 5">DSM 41455</strain>
    </source>
</reference>
<evidence type="ECO:0000313" key="2">
    <source>
        <dbReference type="EMBL" id="GFM99545.1"/>
    </source>
</evidence>
<dbReference type="Pfam" id="PF04248">
    <property type="entry name" value="NTP_transf_9"/>
    <property type="match status" value="1"/>
</dbReference>
<gene>
    <name evidence="3" type="ORF">HEB29_004111</name>
    <name evidence="2" type="ORF">Sfulv_43560</name>
</gene>
<dbReference type="InterPro" id="IPR038694">
    <property type="entry name" value="DUF427_sf"/>
</dbReference>
<dbReference type="Proteomes" id="UP000530403">
    <property type="component" value="Unassembled WGS sequence"/>
</dbReference>
<protein>
    <submittedName>
        <fullName evidence="3">Uncharacterized protein (DUF427 family)</fullName>
    </submittedName>
</protein>
<comment type="caution">
    <text evidence="2">The sequence shown here is derived from an EMBL/GenBank/DDBJ whole genome shotgun (WGS) entry which is preliminary data.</text>
</comment>
<dbReference type="EMBL" id="BLWC01000001">
    <property type="protein sequence ID" value="GFM99545.1"/>
    <property type="molecule type" value="Genomic_DNA"/>
</dbReference>
<evidence type="ECO:0000259" key="1">
    <source>
        <dbReference type="Pfam" id="PF04248"/>
    </source>
</evidence>
<evidence type="ECO:0000313" key="3">
    <source>
        <dbReference type="EMBL" id="NYE43100.1"/>
    </source>
</evidence>
<dbReference type="InterPro" id="IPR007361">
    <property type="entry name" value="DUF427"/>
</dbReference>
<reference evidence="2 4" key="1">
    <citation type="submission" date="2020-05" db="EMBL/GenBank/DDBJ databases">
        <title>Whole genome shotgun sequence of Streptomyces fulvorobeus NBRC 15897.</title>
        <authorList>
            <person name="Komaki H."/>
            <person name="Tamura T."/>
        </authorList>
    </citation>
    <scope>NUCLEOTIDE SEQUENCE [LARGE SCALE GENOMIC DNA]</scope>
    <source>
        <strain evidence="2 4">NBRC 15897</strain>
    </source>
</reference>
<dbReference type="EMBL" id="JACCCF010000001">
    <property type="protein sequence ID" value="NYE43100.1"/>
    <property type="molecule type" value="Genomic_DNA"/>
</dbReference>
<dbReference type="AlphaFoldDB" id="A0A7J0CAH6"/>
<evidence type="ECO:0000313" key="4">
    <source>
        <dbReference type="Proteomes" id="UP000498980"/>
    </source>
</evidence>
<accession>A0A7J0CAH6</accession>
<keyword evidence="4" id="KW-1185">Reference proteome</keyword>
<organism evidence="2 4">
    <name type="scientific">Streptomyces fulvorobeus</name>
    <dbReference type="NCBI Taxonomy" id="284028"/>
    <lineage>
        <taxon>Bacteria</taxon>
        <taxon>Bacillati</taxon>
        <taxon>Actinomycetota</taxon>
        <taxon>Actinomycetes</taxon>
        <taxon>Kitasatosporales</taxon>
        <taxon>Streptomycetaceae</taxon>
        <taxon>Streptomyces</taxon>
    </lineage>
</organism>
<dbReference type="PANTHER" id="PTHR34310">
    <property type="entry name" value="DUF427 DOMAIN PROTEIN (AFU_ORTHOLOGUE AFUA_3G02220)"/>
    <property type="match status" value="1"/>
</dbReference>
<dbReference type="RefSeq" id="WP_173316073.1">
    <property type="nucleotide sequence ID" value="NZ_BAAAUE010000009.1"/>
</dbReference>
<dbReference type="Proteomes" id="UP000498980">
    <property type="component" value="Unassembled WGS sequence"/>
</dbReference>
<proteinExistence type="predicted"/>
<feature type="domain" description="DUF427" evidence="1">
    <location>
        <begin position="18"/>
        <end position="104"/>
    </location>
</feature>